<sequence length="65" mass="7552">MRFGLCYFNGDMDVAAYTDALTDCVIHHYIIDRRKAKVDGIGDVYNIYSLSYRNACDRHYHVSND</sequence>
<comment type="caution">
    <text evidence="1">The sequence shown here is derived from an EMBL/GenBank/DDBJ whole genome shotgun (WGS) entry which is preliminary data.</text>
</comment>
<protein>
    <submittedName>
        <fullName evidence="1">Uncharacterized protein</fullName>
    </submittedName>
</protein>
<evidence type="ECO:0000313" key="2">
    <source>
        <dbReference type="Proteomes" id="UP001501459"/>
    </source>
</evidence>
<gene>
    <name evidence="1" type="ORF">GCM10008983_09890</name>
</gene>
<keyword evidence="2" id="KW-1185">Reference proteome</keyword>
<dbReference type="EMBL" id="BAAADM010000026">
    <property type="protein sequence ID" value="GAA0435325.1"/>
    <property type="molecule type" value="Genomic_DNA"/>
</dbReference>
<name>A0ABP3J1L9_9BACI</name>
<proteinExistence type="predicted"/>
<reference evidence="2" key="1">
    <citation type="journal article" date="2019" name="Int. J. Syst. Evol. Microbiol.">
        <title>The Global Catalogue of Microorganisms (GCM) 10K type strain sequencing project: providing services to taxonomists for standard genome sequencing and annotation.</title>
        <authorList>
            <consortium name="The Broad Institute Genomics Platform"/>
            <consortium name="The Broad Institute Genome Sequencing Center for Infectious Disease"/>
            <person name="Wu L."/>
            <person name="Ma J."/>
        </authorList>
    </citation>
    <scope>NUCLEOTIDE SEQUENCE [LARGE SCALE GENOMIC DNA]</scope>
    <source>
        <strain evidence="2">JCM 12149</strain>
    </source>
</reference>
<evidence type="ECO:0000313" key="1">
    <source>
        <dbReference type="EMBL" id="GAA0435325.1"/>
    </source>
</evidence>
<dbReference type="Proteomes" id="UP001501459">
    <property type="component" value="Unassembled WGS sequence"/>
</dbReference>
<accession>A0ABP3J1L9</accession>
<organism evidence="1 2">
    <name type="scientific">Lentibacillus halophilus</name>
    <dbReference type="NCBI Taxonomy" id="295065"/>
    <lineage>
        <taxon>Bacteria</taxon>
        <taxon>Bacillati</taxon>
        <taxon>Bacillota</taxon>
        <taxon>Bacilli</taxon>
        <taxon>Bacillales</taxon>
        <taxon>Bacillaceae</taxon>
        <taxon>Lentibacillus</taxon>
    </lineage>
</organism>